<protein>
    <recommendedName>
        <fullName evidence="3">DUF1963 domain-containing protein</fullName>
    </recommendedName>
</protein>
<reference evidence="1 2" key="1">
    <citation type="journal article" date="2022" name="bioRxiv">
        <title>Genomics of Preaxostyla Flagellates Illuminates Evolutionary Transitions and the Path Towards Mitochondrial Loss.</title>
        <authorList>
            <person name="Novak L.V.F."/>
            <person name="Treitli S.C."/>
            <person name="Pyrih J."/>
            <person name="Halakuc P."/>
            <person name="Pipaliya S.V."/>
            <person name="Vacek V."/>
            <person name="Brzon O."/>
            <person name="Soukal P."/>
            <person name="Eme L."/>
            <person name="Dacks J.B."/>
            <person name="Karnkowska A."/>
            <person name="Elias M."/>
            <person name="Hampl V."/>
        </authorList>
    </citation>
    <scope>NUCLEOTIDE SEQUENCE [LARGE SCALE GENOMIC DNA]</scope>
    <source>
        <strain evidence="1">NAU3</strain>
        <tissue evidence="1">Gut</tissue>
    </source>
</reference>
<organism evidence="1 2">
    <name type="scientific">Blattamonas nauphoetae</name>
    <dbReference type="NCBI Taxonomy" id="2049346"/>
    <lineage>
        <taxon>Eukaryota</taxon>
        <taxon>Metamonada</taxon>
        <taxon>Preaxostyla</taxon>
        <taxon>Oxymonadida</taxon>
        <taxon>Blattamonas</taxon>
    </lineage>
</organism>
<dbReference type="SUPFAM" id="SSF103032">
    <property type="entry name" value="Hypothetical protein YwqG"/>
    <property type="match status" value="1"/>
</dbReference>
<sequence>MTSDDSKENLSKFYDRVKSTLIERTSEPVIMLEPNDKEPGIFDTKIGGIPYFPKNMSYPNSPSSNSPMALLCQLNFDTLPKLPGFPQNGMLQFFISDEELYGANFESPEKQDTWRVIYHPTIDPDPANQTTLNIPEVPQEAPFDKSFCFTAELRTEPIRYHDFRFQDILHELFADDAEAEGISFDEITDHLYDDGPPQCCRIGGYPTFTQDDPRYDTFASHTKLLLELETCKGMMWGDSGVANFFIRPDDLERLDFSNVVYSWDCC</sequence>
<accession>A0ABQ9X3K5</accession>
<dbReference type="Gene3D" id="2.30.320.10">
    <property type="entry name" value="YwqG-like"/>
    <property type="match status" value="1"/>
</dbReference>
<dbReference type="Proteomes" id="UP001281761">
    <property type="component" value="Unassembled WGS sequence"/>
</dbReference>
<evidence type="ECO:0000313" key="2">
    <source>
        <dbReference type="Proteomes" id="UP001281761"/>
    </source>
</evidence>
<dbReference type="PANTHER" id="PTHR36436:SF6">
    <property type="entry name" value="SLL5081 PROTEIN"/>
    <property type="match status" value="1"/>
</dbReference>
<gene>
    <name evidence="1" type="ORF">BLNAU_19812</name>
</gene>
<name>A0ABQ9X3K5_9EUKA</name>
<proteinExistence type="predicted"/>
<comment type="caution">
    <text evidence="1">The sequence shown here is derived from an EMBL/GenBank/DDBJ whole genome shotgun (WGS) entry which is preliminary data.</text>
</comment>
<dbReference type="EMBL" id="JARBJD010000267">
    <property type="protein sequence ID" value="KAK2945236.1"/>
    <property type="molecule type" value="Genomic_DNA"/>
</dbReference>
<dbReference type="InterPro" id="IPR015315">
    <property type="entry name" value="DUF1963"/>
</dbReference>
<keyword evidence="2" id="KW-1185">Reference proteome</keyword>
<evidence type="ECO:0008006" key="3">
    <source>
        <dbReference type="Google" id="ProtNLM"/>
    </source>
</evidence>
<evidence type="ECO:0000313" key="1">
    <source>
        <dbReference type="EMBL" id="KAK2945236.1"/>
    </source>
</evidence>
<dbReference type="InterPro" id="IPR035948">
    <property type="entry name" value="YwqG-like_sf"/>
</dbReference>
<dbReference type="Pfam" id="PF09234">
    <property type="entry name" value="DUF1963"/>
    <property type="match status" value="1"/>
</dbReference>
<dbReference type="PANTHER" id="PTHR36436">
    <property type="entry name" value="SLL5081 PROTEIN"/>
    <property type="match status" value="1"/>
</dbReference>